<dbReference type="InterPro" id="IPR041215">
    <property type="entry name" value="FlgO_dom"/>
</dbReference>
<feature type="chain" id="PRO_5045247289" description="FlgO domain-containing protein" evidence="1">
    <location>
        <begin position="21"/>
        <end position="204"/>
    </location>
</feature>
<gene>
    <name evidence="3" type="ORF">LJ739_10925</name>
</gene>
<dbReference type="Pfam" id="PF17680">
    <property type="entry name" value="FlgO"/>
    <property type="match status" value="1"/>
</dbReference>
<evidence type="ECO:0000256" key="1">
    <source>
        <dbReference type="SAM" id="SignalP"/>
    </source>
</evidence>
<dbReference type="InterPro" id="IPR014549">
    <property type="entry name" value="FlgO"/>
</dbReference>
<evidence type="ECO:0000313" key="3">
    <source>
        <dbReference type="EMBL" id="MCC2616755.1"/>
    </source>
</evidence>
<protein>
    <recommendedName>
        <fullName evidence="2">FlgO domain-containing protein</fullName>
    </recommendedName>
</protein>
<evidence type="ECO:0000313" key="4">
    <source>
        <dbReference type="Proteomes" id="UP001520878"/>
    </source>
</evidence>
<evidence type="ECO:0000259" key="2">
    <source>
        <dbReference type="Pfam" id="PF17680"/>
    </source>
</evidence>
<dbReference type="PROSITE" id="PS51257">
    <property type="entry name" value="PROKAR_LIPOPROTEIN"/>
    <property type="match status" value="1"/>
</dbReference>
<comment type="caution">
    <text evidence="3">The sequence shown here is derived from an EMBL/GenBank/DDBJ whole genome shotgun (WGS) entry which is preliminary data.</text>
</comment>
<dbReference type="RefSeq" id="WP_229160383.1">
    <property type="nucleotide sequence ID" value="NZ_JAJEWP010000002.1"/>
</dbReference>
<dbReference type="Proteomes" id="UP001520878">
    <property type="component" value="Unassembled WGS sequence"/>
</dbReference>
<organism evidence="3 4">
    <name type="scientific">Fluctibacter halophilus</name>
    <dbReference type="NCBI Taxonomy" id="226011"/>
    <lineage>
        <taxon>Bacteria</taxon>
        <taxon>Pseudomonadati</taxon>
        <taxon>Pseudomonadota</taxon>
        <taxon>Gammaproteobacteria</taxon>
        <taxon>Alteromonadales</taxon>
        <taxon>Alteromonadaceae</taxon>
        <taxon>Fluctibacter</taxon>
    </lineage>
</organism>
<feature type="signal peptide" evidence="1">
    <location>
        <begin position="1"/>
        <end position="20"/>
    </location>
</feature>
<keyword evidence="4" id="KW-1185">Reference proteome</keyword>
<dbReference type="PIRSF" id="PIRSF028688">
    <property type="entry name" value="UCP_imp_028688"/>
    <property type="match status" value="1"/>
</dbReference>
<proteinExistence type="predicted"/>
<feature type="domain" description="FlgO" evidence="2">
    <location>
        <begin position="52"/>
        <end position="184"/>
    </location>
</feature>
<name>A0ABS8GAB9_9ALTE</name>
<accession>A0ABS8GAB9</accession>
<keyword evidence="1" id="KW-0732">Signal</keyword>
<sequence length="204" mass="22393">MNRCNTALLTLLLTVLTVLAGCASESVEQVRQRTEMRAPANALGNIEIHTAELADELFASVPSTAQYRYAVATFVPADTLAYDPQMQGPLQLLGHQLAEGMMTEANRRGFITQDYKAASDIILSSEAERVLTRNIEQLATQRGVDFFITGTIVAQQEGAIVNARIIHARSQDVVAAATKFFPATLFWSREKVTTRQGKLYRTGS</sequence>
<dbReference type="EMBL" id="JAJEWP010000002">
    <property type="protein sequence ID" value="MCC2616755.1"/>
    <property type="molecule type" value="Genomic_DNA"/>
</dbReference>
<reference evidence="3 4" key="1">
    <citation type="submission" date="2021-10" db="EMBL/GenBank/DDBJ databases">
        <title>Draft genome of Aestuariibacter halophilus JC2043.</title>
        <authorList>
            <person name="Emsley S.A."/>
            <person name="Pfannmuller K.M."/>
            <person name="Ushijima B."/>
            <person name="Saw J.H."/>
            <person name="Videau P."/>
        </authorList>
    </citation>
    <scope>NUCLEOTIDE SEQUENCE [LARGE SCALE GENOMIC DNA]</scope>
    <source>
        <strain evidence="3 4">JC2043</strain>
    </source>
</reference>